<feature type="transmembrane region" description="Helical" evidence="2">
    <location>
        <begin position="233"/>
        <end position="251"/>
    </location>
</feature>
<organism evidence="3 4">
    <name type="scientific">Kitasatospora putterlickiae</name>
    <dbReference type="NCBI Taxonomy" id="221725"/>
    <lineage>
        <taxon>Bacteria</taxon>
        <taxon>Bacillati</taxon>
        <taxon>Actinomycetota</taxon>
        <taxon>Actinomycetes</taxon>
        <taxon>Kitasatosporales</taxon>
        <taxon>Streptomycetaceae</taxon>
        <taxon>Kitasatospora</taxon>
    </lineage>
</organism>
<protein>
    <submittedName>
        <fullName evidence="3">Zf-HC2 domain-containing protein</fullName>
    </submittedName>
</protein>
<evidence type="ECO:0000256" key="2">
    <source>
        <dbReference type="SAM" id="Phobius"/>
    </source>
</evidence>
<evidence type="ECO:0000256" key="1">
    <source>
        <dbReference type="SAM" id="MobiDB-lite"/>
    </source>
</evidence>
<keyword evidence="2" id="KW-0812">Transmembrane</keyword>
<dbReference type="Proteomes" id="UP001499863">
    <property type="component" value="Unassembled WGS sequence"/>
</dbReference>
<evidence type="ECO:0000313" key="4">
    <source>
        <dbReference type="Proteomes" id="UP001499863"/>
    </source>
</evidence>
<keyword evidence="2" id="KW-0472">Membrane</keyword>
<feature type="region of interest" description="Disordered" evidence="1">
    <location>
        <begin position="15"/>
        <end position="36"/>
    </location>
</feature>
<reference evidence="4" key="1">
    <citation type="journal article" date="2019" name="Int. J. Syst. Evol. Microbiol.">
        <title>The Global Catalogue of Microorganisms (GCM) 10K type strain sequencing project: providing services to taxonomists for standard genome sequencing and annotation.</title>
        <authorList>
            <consortium name="The Broad Institute Genomics Platform"/>
            <consortium name="The Broad Institute Genome Sequencing Center for Infectious Disease"/>
            <person name="Wu L."/>
            <person name="Ma J."/>
        </authorList>
    </citation>
    <scope>NUCLEOTIDE SEQUENCE [LARGE SCALE GENOMIC DNA]</scope>
    <source>
        <strain evidence="4">JCM 12393</strain>
    </source>
</reference>
<sequence length="291" mass="29598">MSGTEHASARLIDGYARLTPGPGPGPDPALDPDPDPAFDLTADEVWALEAHLETCRTCRDRLAAAVADGAPAVGALTEAVWADLAPRLAAVAPAPPRRRLIARLATWTTPAMTPWLAMVLAVTLLALLLDLTGPGSGRISLVLLLAPVLPVAGVAVSWSRGLDPAHELTTATPRAGLPLVLRRTVAVLAVVIPALLAAGWATGLTAAQWLLPCLACTSATLALGGLIGMTRAAVALTAVWAAAVAAPTLAAGRTPALLRADGLPLWCALLALGAAVVLARRGAYTAQAGTR</sequence>
<feature type="transmembrane region" description="Helical" evidence="2">
    <location>
        <begin position="139"/>
        <end position="159"/>
    </location>
</feature>
<proteinExistence type="predicted"/>
<feature type="transmembrane region" description="Helical" evidence="2">
    <location>
        <begin position="206"/>
        <end position="226"/>
    </location>
</feature>
<accession>A0ABP4J646</accession>
<feature type="transmembrane region" description="Helical" evidence="2">
    <location>
        <begin position="104"/>
        <end position="127"/>
    </location>
</feature>
<evidence type="ECO:0000313" key="3">
    <source>
        <dbReference type="EMBL" id="GAA1411965.1"/>
    </source>
</evidence>
<name>A0ABP4J646_9ACTN</name>
<gene>
    <name evidence="3" type="ORF">GCM10009639_63880</name>
</gene>
<feature type="transmembrane region" description="Helical" evidence="2">
    <location>
        <begin position="180"/>
        <end position="200"/>
    </location>
</feature>
<feature type="transmembrane region" description="Helical" evidence="2">
    <location>
        <begin position="263"/>
        <end position="283"/>
    </location>
</feature>
<dbReference type="EMBL" id="BAAAKJ010000423">
    <property type="protein sequence ID" value="GAA1411965.1"/>
    <property type="molecule type" value="Genomic_DNA"/>
</dbReference>
<comment type="caution">
    <text evidence="3">The sequence shown here is derived from an EMBL/GenBank/DDBJ whole genome shotgun (WGS) entry which is preliminary data.</text>
</comment>
<dbReference type="RefSeq" id="WP_344344054.1">
    <property type="nucleotide sequence ID" value="NZ_BAAAKJ010000423.1"/>
</dbReference>
<keyword evidence="4" id="KW-1185">Reference proteome</keyword>
<keyword evidence="2" id="KW-1133">Transmembrane helix</keyword>